<evidence type="ECO:0000256" key="2">
    <source>
        <dbReference type="ARBA" id="ARBA00022490"/>
    </source>
</evidence>
<dbReference type="PANTHER" id="PTHR46985">
    <property type="entry name" value="NACHT, LRR AND PYD DOMAINS-CONTAINING PROTEIN 1"/>
    <property type="match status" value="1"/>
</dbReference>
<gene>
    <name evidence="9" type="ORF">Y1Q_0020513</name>
</gene>
<feature type="domain" description="CARD" evidence="8">
    <location>
        <begin position="28"/>
        <end position="118"/>
    </location>
</feature>
<keyword evidence="6" id="KW-0395">Inflammatory response</keyword>
<evidence type="ECO:0000256" key="1">
    <source>
        <dbReference type="ARBA" id="ARBA00004514"/>
    </source>
</evidence>
<dbReference type="CDD" id="cd08330">
    <property type="entry name" value="CARD_ASC_NALP1"/>
    <property type="match status" value="1"/>
</dbReference>
<feature type="compositionally biased region" description="Low complexity" evidence="7">
    <location>
        <begin position="20"/>
        <end position="29"/>
    </location>
</feature>
<keyword evidence="10" id="KW-1185">Reference proteome</keyword>
<accession>A0A151P0Z5</accession>
<comment type="caution">
    <text evidence="9">The sequence shown here is derived from an EMBL/GenBank/DDBJ whole genome shotgun (WGS) entry which is preliminary data.</text>
</comment>
<keyword evidence="3" id="KW-0399">Innate immunity</keyword>
<dbReference type="InterPro" id="IPR011161">
    <property type="entry name" value="MHC_I-like_Ag-recog"/>
</dbReference>
<evidence type="ECO:0000256" key="5">
    <source>
        <dbReference type="ARBA" id="ARBA00023180"/>
    </source>
</evidence>
<dbReference type="PANTHER" id="PTHR46985:SF2">
    <property type="entry name" value="APOPTOSIS-ASSOCIATED SPECK-LIKE PROTEIN CONTAINING A CARD"/>
    <property type="match status" value="1"/>
</dbReference>
<evidence type="ECO:0000256" key="7">
    <source>
        <dbReference type="SAM" id="MobiDB-lite"/>
    </source>
</evidence>
<dbReference type="Proteomes" id="UP000050525">
    <property type="component" value="Unassembled WGS sequence"/>
</dbReference>
<evidence type="ECO:0000256" key="3">
    <source>
        <dbReference type="ARBA" id="ARBA00022588"/>
    </source>
</evidence>
<dbReference type="FunFam" id="1.10.533.10:FF:000013">
    <property type="entry name" value="Apoptosis-associated speck-like protein containing a CARD"/>
    <property type="match status" value="1"/>
</dbReference>
<dbReference type="GO" id="GO:0042981">
    <property type="term" value="P:regulation of apoptotic process"/>
    <property type="evidence" value="ECO:0007669"/>
    <property type="project" value="InterPro"/>
</dbReference>
<protein>
    <submittedName>
        <fullName evidence="9">RT1 class I histocompatibility antigen, AA alpha chain-like</fullName>
    </submittedName>
</protein>
<evidence type="ECO:0000259" key="8">
    <source>
        <dbReference type="PROSITE" id="PS50209"/>
    </source>
</evidence>
<dbReference type="InterPro" id="IPR011162">
    <property type="entry name" value="MHC_I/II-like_Ag-recog"/>
</dbReference>
<organism evidence="9 10">
    <name type="scientific">Alligator mississippiensis</name>
    <name type="common">American alligator</name>
    <dbReference type="NCBI Taxonomy" id="8496"/>
    <lineage>
        <taxon>Eukaryota</taxon>
        <taxon>Metazoa</taxon>
        <taxon>Chordata</taxon>
        <taxon>Craniata</taxon>
        <taxon>Vertebrata</taxon>
        <taxon>Euteleostomi</taxon>
        <taxon>Archelosauria</taxon>
        <taxon>Archosauria</taxon>
        <taxon>Crocodylia</taxon>
        <taxon>Alligatoridae</taxon>
        <taxon>Alligatorinae</taxon>
        <taxon>Alligator</taxon>
    </lineage>
</organism>
<dbReference type="InterPro" id="IPR001315">
    <property type="entry name" value="CARD"/>
</dbReference>
<dbReference type="GO" id="GO:0045087">
    <property type="term" value="P:innate immune response"/>
    <property type="evidence" value="ECO:0007669"/>
    <property type="project" value="UniProtKB-KW"/>
</dbReference>
<keyword evidence="2" id="KW-0963">Cytoplasm</keyword>
<dbReference type="GO" id="GO:0005829">
    <property type="term" value="C:cytosol"/>
    <property type="evidence" value="ECO:0007669"/>
    <property type="project" value="UniProtKB-SubCell"/>
</dbReference>
<feature type="compositionally biased region" description="Polar residues" evidence="7">
    <location>
        <begin position="10"/>
        <end position="19"/>
    </location>
</feature>
<dbReference type="SUPFAM" id="SSF54452">
    <property type="entry name" value="MHC antigen-recognition domain"/>
    <property type="match status" value="1"/>
</dbReference>
<dbReference type="SUPFAM" id="SSF47986">
    <property type="entry name" value="DEATH domain"/>
    <property type="match status" value="1"/>
</dbReference>
<comment type="subcellular location">
    <subcellularLocation>
        <location evidence="1">Cytoplasm</location>
        <location evidence="1">Cytosol</location>
    </subcellularLocation>
</comment>
<dbReference type="InterPro" id="IPR033516">
    <property type="entry name" value="CARD8/ASC/NALP1_CARD"/>
</dbReference>
<feature type="region of interest" description="Disordered" evidence="7">
    <location>
        <begin position="119"/>
        <end position="156"/>
    </location>
</feature>
<dbReference type="Pfam" id="PF00619">
    <property type="entry name" value="CARD"/>
    <property type="match status" value="1"/>
</dbReference>
<dbReference type="Pfam" id="PF00129">
    <property type="entry name" value="MHC_I"/>
    <property type="match status" value="1"/>
</dbReference>
<dbReference type="PROSITE" id="PS50209">
    <property type="entry name" value="CARD"/>
    <property type="match status" value="1"/>
</dbReference>
<dbReference type="AlphaFoldDB" id="A0A151P0Z5"/>
<feature type="region of interest" description="Disordered" evidence="7">
    <location>
        <begin position="1"/>
        <end position="29"/>
    </location>
</feature>
<evidence type="ECO:0000313" key="9">
    <source>
        <dbReference type="EMBL" id="KYO42529.1"/>
    </source>
</evidence>
<dbReference type="EMBL" id="AKHW03001389">
    <property type="protein sequence ID" value="KYO42529.1"/>
    <property type="molecule type" value="Genomic_DNA"/>
</dbReference>
<reference evidence="9 10" key="1">
    <citation type="journal article" date="2012" name="Genome Biol.">
        <title>Sequencing three crocodilian genomes to illuminate the evolution of archosaurs and amniotes.</title>
        <authorList>
            <person name="St John J.A."/>
            <person name="Braun E.L."/>
            <person name="Isberg S.R."/>
            <person name="Miles L.G."/>
            <person name="Chong A.Y."/>
            <person name="Gongora J."/>
            <person name="Dalzell P."/>
            <person name="Moran C."/>
            <person name="Bed'hom B."/>
            <person name="Abzhanov A."/>
            <person name="Burgess S.C."/>
            <person name="Cooksey A.M."/>
            <person name="Castoe T.A."/>
            <person name="Crawford N.G."/>
            <person name="Densmore L.D."/>
            <person name="Drew J.C."/>
            <person name="Edwards S.V."/>
            <person name="Faircloth B.C."/>
            <person name="Fujita M.K."/>
            <person name="Greenwold M.J."/>
            <person name="Hoffmann F.G."/>
            <person name="Howard J.M."/>
            <person name="Iguchi T."/>
            <person name="Janes D.E."/>
            <person name="Khan S.Y."/>
            <person name="Kohno S."/>
            <person name="de Koning A.J."/>
            <person name="Lance S.L."/>
            <person name="McCarthy F.M."/>
            <person name="McCormack J.E."/>
            <person name="Merchant M.E."/>
            <person name="Peterson D.G."/>
            <person name="Pollock D.D."/>
            <person name="Pourmand N."/>
            <person name="Raney B.J."/>
            <person name="Roessler K.A."/>
            <person name="Sanford J.R."/>
            <person name="Sawyer R.H."/>
            <person name="Schmidt C.J."/>
            <person name="Triplett E.W."/>
            <person name="Tuberville T.D."/>
            <person name="Venegas-Anaya M."/>
            <person name="Howard J.T."/>
            <person name="Jarvis E.D."/>
            <person name="Guillette L.J.Jr."/>
            <person name="Glenn T.C."/>
            <person name="Green R.E."/>
            <person name="Ray D.A."/>
        </authorList>
    </citation>
    <scope>NUCLEOTIDE SEQUENCE [LARGE SCALE GENOMIC DNA]</scope>
    <source>
        <strain evidence="9">KSC_2009_1</strain>
    </source>
</reference>
<evidence type="ECO:0000313" key="10">
    <source>
        <dbReference type="Proteomes" id="UP000050525"/>
    </source>
</evidence>
<dbReference type="Gene3D" id="3.30.500.10">
    <property type="entry name" value="MHC class I-like antigen recognition-like"/>
    <property type="match status" value="1"/>
</dbReference>
<dbReference type="GO" id="GO:0006954">
    <property type="term" value="P:inflammatory response"/>
    <property type="evidence" value="ECO:0007669"/>
    <property type="project" value="UniProtKB-KW"/>
</dbReference>
<sequence length="338" mass="38098">MRASREQDPSIDSSRSNQLPRRAANNMANPAERHFINSFRKDLINMTREVNQVIDELFDNGVLSQEQYDTIRSKSTKQEQMRELYDYVAGWDEESKDQLYEALRKYNEPLIRKLRGTLQARGRRAPRGGRDAAVPEPGLEQSLSGAGTSRLPGTAAEVERETVQFMNKKLALAPCGLRHGPWRPSLRGSTCNVCAQRLEAPQEAAAKKLLLLLVAAVAVPGTSAGSHSYRHLYTAVSDPSPDVPHFTAVSYMDDQQILHYDSETQRQEPRGDWVQGAVDQDFWEGETMSLRAWQRGFKRNLRTLQYYYNQTEAGSSCSRRGREAVVVSGAVSHLRQAE</sequence>
<dbReference type="InterPro" id="IPR037055">
    <property type="entry name" value="MHC_I-like_Ag-recog_sf"/>
</dbReference>
<name>A0A151P0Z5_ALLMI</name>
<dbReference type="STRING" id="8496.A0A151P0Z5"/>
<evidence type="ECO:0000256" key="6">
    <source>
        <dbReference type="ARBA" id="ARBA00023198"/>
    </source>
</evidence>
<keyword evidence="4" id="KW-0391">Immunity</keyword>
<proteinExistence type="predicted"/>
<dbReference type="Gene3D" id="1.10.533.10">
    <property type="entry name" value="Death Domain, Fas"/>
    <property type="match status" value="1"/>
</dbReference>
<keyword evidence="5" id="KW-0325">Glycoprotein</keyword>
<dbReference type="InterPro" id="IPR051249">
    <property type="entry name" value="NLRP_Inflammasome"/>
</dbReference>
<evidence type="ECO:0000256" key="4">
    <source>
        <dbReference type="ARBA" id="ARBA00022859"/>
    </source>
</evidence>
<dbReference type="InterPro" id="IPR011029">
    <property type="entry name" value="DEATH-like_dom_sf"/>
</dbReference>